<evidence type="ECO:0000256" key="2">
    <source>
        <dbReference type="ARBA" id="ARBA00007069"/>
    </source>
</evidence>
<evidence type="ECO:0000313" key="10">
    <source>
        <dbReference type="EMBL" id="MDQ0475348.1"/>
    </source>
</evidence>
<evidence type="ECO:0000256" key="7">
    <source>
        <dbReference type="ARBA" id="ARBA00023136"/>
    </source>
</evidence>
<keyword evidence="3 8" id="KW-0813">Transport</keyword>
<organism evidence="10 11">
    <name type="scientific">Labrys wisconsinensis</name>
    <dbReference type="NCBI Taxonomy" id="425677"/>
    <lineage>
        <taxon>Bacteria</taxon>
        <taxon>Pseudomonadati</taxon>
        <taxon>Pseudomonadota</taxon>
        <taxon>Alphaproteobacteria</taxon>
        <taxon>Hyphomicrobiales</taxon>
        <taxon>Xanthobacteraceae</taxon>
        <taxon>Labrys</taxon>
    </lineage>
</organism>
<evidence type="ECO:0000256" key="1">
    <source>
        <dbReference type="ARBA" id="ARBA00004651"/>
    </source>
</evidence>
<dbReference type="Gene3D" id="1.10.3720.10">
    <property type="entry name" value="MetI-like"/>
    <property type="match status" value="1"/>
</dbReference>
<dbReference type="SUPFAM" id="SSF161098">
    <property type="entry name" value="MetI-like"/>
    <property type="match status" value="1"/>
</dbReference>
<name>A0ABU0JPP2_9HYPH</name>
<protein>
    <submittedName>
        <fullName evidence="10">Putrescine transport system permease protein</fullName>
    </submittedName>
</protein>
<comment type="similarity">
    <text evidence="2">Belongs to the binding-protein-dependent transport system permease family. CysTW subfamily.</text>
</comment>
<evidence type="ECO:0000256" key="6">
    <source>
        <dbReference type="ARBA" id="ARBA00022989"/>
    </source>
</evidence>
<reference evidence="10 11" key="1">
    <citation type="submission" date="2023-07" db="EMBL/GenBank/DDBJ databases">
        <title>Genomic Encyclopedia of Type Strains, Phase IV (KMG-IV): sequencing the most valuable type-strain genomes for metagenomic binning, comparative biology and taxonomic classification.</title>
        <authorList>
            <person name="Goeker M."/>
        </authorList>
    </citation>
    <scope>NUCLEOTIDE SEQUENCE [LARGE SCALE GENOMIC DNA]</scope>
    <source>
        <strain evidence="10 11">DSM 19619</strain>
    </source>
</reference>
<accession>A0ABU0JPP2</accession>
<keyword evidence="6 8" id="KW-1133">Transmembrane helix</keyword>
<keyword evidence="7 8" id="KW-0472">Membrane</keyword>
<dbReference type="PANTHER" id="PTHR42929:SF3">
    <property type="entry name" value="PUTRESCINE TRANSPORT SYSTEM PERMEASE PROTEIN POTH"/>
    <property type="match status" value="1"/>
</dbReference>
<comment type="caution">
    <text evidence="10">The sequence shown here is derived from an EMBL/GenBank/DDBJ whole genome shotgun (WGS) entry which is preliminary data.</text>
</comment>
<evidence type="ECO:0000256" key="8">
    <source>
        <dbReference type="RuleBase" id="RU363032"/>
    </source>
</evidence>
<feature type="transmembrane region" description="Helical" evidence="8">
    <location>
        <begin position="21"/>
        <end position="42"/>
    </location>
</feature>
<proteinExistence type="inferred from homology"/>
<dbReference type="Pfam" id="PF00528">
    <property type="entry name" value="BPD_transp_1"/>
    <property type="match status" value="1"/>
</dbReference>
<dbReference type="CDD" id="cd06261">
    <property type="entry name" value="TM_PBP2"/>
    <property type="match status" value="1"/>
</dbReference>
<feature type="transmembrane region" description="Helical" evidence="8">
    <location>
        <begin position="172"/>
        <end position="194"/>
    </location>
</feature>
<dbReference type="Proteomes" id="UP001242480">
    <property type="component" value="Unassembled WGS sequence"/>
</dbReference>
<dbReference type="RefSeq" id="WP_307286461.1">
    <property type="nucleotide sequence ID" value="NZ_JAUSVX010000034.1"/>
</dbReference>
<evidence type="ECO:0000313" key="11">
    <source>
        <dbReference type="Proteomes" id="UP001242480"/>
    </source>
</evidence>
<keyword evidence="11" id="KW-1185">Reference proteome</keyword>
<feature type="transmembrane region" description="Helical" evidence="8">
    <location>
        <begin position="215"/>
        <end position="239"/>
    </location>
</feature>
<gene>
    <name evidence="10" type="ORF">QO011_008391</name>
</gene>
<keyword evidence="5 8" id="KW-0812">Transmembrane</keyword>
<dbReference type="PROSITE" id="PS50928">
    <property type="entry name" value="ABC_TM1"/>
    <property type="match status" value="1"/>
</dbReference>
<dbReference type="EMBL" id="JAUSVX010000034">
    <property type="protein sequence ID" value="MDQ0475348.1"/>
    <property type="molecule type" value="Genomic_DNA"/>
</dbReference>
<dbReference type="InterPro" id="IPR000515">
    <property type="entry name" value="MetI-like"/>
</dbReference>
<keyword evidence="4" id="KW-1003">Cell membrane</keyword>
<feature type="transmembrane region" description="Helical" evidence="8">
    <location>
        <begin position="271"/>
        <end position="292"/>
    </location>
</feature>
<evidence type="ECO:0000256" key="5">
    <source>
        <dbReference type="ARBA" id="ARBA00022692"/>
    </source>
</evidence>
<dbReference type="PANTHER" id="PTHR42929">
    <property type="entry name" value="INNER MEMBRANE ABC TRANSPORTER PERMEASE PROTEIN YDCU-RELATED-RELATED"/>
    <property type="match status" value="1"/>
</dbReference>
<sequence length="304" mass="33890">MSKPAFRDRFRISWKAPVAGIPYLWLLLFFLAPFLIVLKISIADGVVSLPPYTPLWSWNDDGSLAIRLQFGNYHYFIKDPLYIIAYLNSLKIAAISTVLCLLVAYPIALAIARSSPTGRSVYMLLIILPFWTSFVLRIYAWMGLLNRNGLINAALMHLGLIDQPITMMNTDFAVYLGIVYSYLPFMVLPIYVALEKMDASLLEAAGDLGSRPWQVFRDVTLPLSMPGVIAGSLLVFIPATGEYVIPALLGSPGSPMIGRVLFDEFYVNRDWPVASAVAVVLVLILVAPILWFQRAQMRQAEAGR</sequence>
<feature type="domain" description="ABC transmembrane type-1" evidence="9">
    <location>
        <begin position="86"/>
        <end position="292"/>
    </location>
</feature>
<feature type="transmembrane region" description="Helical" evidence="8">
    <location>
        <begin position="121"/>
        <end position="142"/>
    </location>
</feature>
<feature type="transmembrane region" description="Helical" evidence="8">
    <location>
        <begin position="83"/>
        <end position="109"/>
    </location>
</feature>
<evidence type="ECO:0000256" key="4">
    <source>
        <dbReference type="ARBA" id="ARBA00022475"/>
    </source>
</evidence>
<evidence type="ECO:0000256" key="3">
    <source>
        <dbReference type="ARBA" id="ARBA00022448"/>
    </source>
</evidence>
<evidence type="ECO:0000259" key="9">
    <source>
        <dbReference type="PROSITE" id="PS50928"/>
    </source>
</evidence>
<dbReference type="InterPro" id="IPR035906">
    <property type="entry name" value="MetI-like_sf"/>
</dbReference>
<comment type="subcellular location">
    <subcellularLocation>
        <location evidence="1 8">Cell membrane</location>
        <topology evidence="1 8">Multi-pass membrane protein</topology>
    </subcellularLocation>
</comment>